<organism evidence="2 3">
    <name type="scientific">Amycolatopsis decaplanina DSM 44594</name>
    <dbReference type="NCBI Taxonomy" id="1284240"/>
    <lineage>
        <taxon>Bacteria</taxon>
        <taxon>Bacillati</taxon>
        <taxon>Actinomycetota</taxon>
        <taxon>Actinomycetes</taxon>
        <taxon>Pseudonocardiales</taxon>
        <taxon>Pseudonocardiaceae</taxon>
        <taxon>Amycolatopsis</taxon>
    </lineage>
</organism>
<sequence length="770" mass="84874">MILSLAASADPLGKIEADFHDAVNDLIDRMRDFGAIRLTEVARLAYLPWGGGGQPVVSADVSAAHVELVALIALAARISGDSGGDQKMSHFVSGAKEDLNNLLYQSQVRAIAATNPSDKLAMVSMLVRGSEVWLRNTSYPDRAEATVRDLLDGCPDVRQELITSLGFSGGEALAVLEACHDLQQDNMNSRMQEMVQAMNEAGASVIGGTLDPIVRDATRAKFNAAWEPEVEAATVGIDQLVASTGLPEDRVLAIVDQFRLNVGATTPAQIVDDFMAGKNPLRTHPLLVSDCGRVMLPHHALTGGAIKHNLEQHLKSTTAWDAYADHRGHLLETRTRAALEKVLLGAHFRDGFEYYVPDSPKELATGDPTRYTKRVEGDHLIILDDVAVIVEDKAVALSALSRGGKVNRIRTDLTNIITKAAVQAGRLRDAIERDHGVRIDGEGWVDLRHIREIHTIAVSLDDLSGVATATAELVKAGLLERSNICWTVSLHDLELITELVDRPAEFLLYLRRRRNPDATVLYSAPDELDLFLYFFESGLWVEPDPDQIRITYPYLPEPTPGQRRRHRKQTRAIIASRTDQLDHWYYAKNGNGPEVIPKPTMTGTPLIPFVDSLRERGDYGWLSIGATLLAGATAAQARMAGVAKKLLDNPRADGRGRSLTMPLISSPDPAEGWLLVWVTRPPGQDPASFEKDSTDYLRVKMHQLSLTRGAVFLYDESTREFWGSRYSGQRDPLPDALKARLSQLEPPEAVQHRLPSPAKRKKKQRSRARK</sequence>
<keyword evidence="3" id="KW-1185">Reference proteome</keyword>
<gene>
    <name evidence="2" type="ORF">H074_08366</name>
</gene>
<dbReference type="AlphaFoldDB" id="M2ZPE9"/>
<evidence type="ECO:0000313" key="2">
    <source>
        <dbReference type="EMBL" id="EME62693.1"/>
    </source>
</evidence>
<comment type="caution">
    <text evidence="2">The sequence shown here is derived from an EMBL/GenBank/DDBJ whole genome shotgun (WGS) entry which is preliminary data.</text>
</comment>
<name>M2ZPE9_9PSEU</name>
<feature type="compositionally biased region" description="Basic residues" evidence="1">
    <location>
        <begin position="758"/>
        <end position="770"/>
    </location>
</feature>
<dbReference type="PATRIC" id="fig|1284240.4.peg.1695"/>
<protein>
    <submittedName>
        <fullName evidence="2">Preprotein translocase subunit SecA</fullName>
    </submittedName>
</protein>
<reference evidence="2 3" key="1">
    <citation type="journal article" date="2013" name="Genome Announc.">
        <title>Draft Genome Sequence of Amycolatopsis decaplanina Strain DSM 44594T.</title>
        <authorList>
            <person name="Kaur N."/>
            <person name="Kumar S."/>
            <person name="Bala M."/>
            <person name="Raghava G.P."/>
            <person name="Mayilraj S."/>
        </authorList>
    </citation>
    <scope>NUCLEOTIDE SEQUENCE [LARGE SCALE GENOMIC DNA]</scope>
    <source>
        <strain evidence="2 3">DSM 44594</strain>
    </source>
</reference>
<evidence type="ECO:0000256" key="1">
    <source>
        <dbReference type="SAM" id="MobiDB-lite"/>
    </source>
</evidence>
<accession>M2ZPE9</accession>
<proteinExistence type="predicted"/>
<dbReference type="EMBL" id="AOHO01000038">
    <property type="protein sequence ID" value="EME62693.1"/>
    <property type="molecule type" value="Genomic_DNA"/>
</dbReference>
<dbReference type="Proteomes" id="UP000054226">
    <property type="component" value="Unassembled WGS sequence"/>
</dbReference>
<evidence type="ECO:0000313" key="3">
    <source>
        <dbReference type="Proteomes" id="UP000054226"/>
    </source>
</evidence>
<feature type="region of interest" description="Disordered" evidence="1">
    <location>
        <begin position="744"/>
        <end position="770"/>
    </location>
</feature>